<dbReference type="AlphaFoldDB" id="A0A1G9BYJ2"/>
<name>A0A1G9BYJ2_9BACI</name>
<protein>
    <submittedName>
        <fullName evidence="1">YtzH-like protein</fullName>
    </submittedName>
</protein>
<gene>
    <name evidence="1" type="ORF">SAMN05216243_3205</name>
</gene>
<reference evidence="1 2" key="1">
    <citation type="submission" date="2016-10" db="EMBL/GenBank/DDBJ databases">
        <authorList>
            <person name="de Groot N.N."/>
        </authorList>
    </citation>
    <scope>NUCLEOTIDE SEQUENCE [LARGE SCALE GENOMIC DNA]</scope>
    <source>
        <strain evidence="1 2">CGMCC 1.6502</strain>
    </source>
</reference>
<sequence>MMAPNVQNQLNLLYDLLSEQSEDCCGSVSECQQIQRLVKSMMAKQSIDDPLLQQLLPDIYNYGRQGELVQNLDSHIESHRDSLQQWVDAISPSTLQ</sequence>
<proteinExistence type="predicted"/>
<dbReference type="InterPro" id="IPR025547">
    <property type="entry name" value="YtzH"/>
</dbReference>
<dbReference type="Pfam" id="PF14165">
    <property type="entry name" value="YtzH"/>
    <property type="match status" value="1"/>
</dbReference>
<evidence type="ECO:0000313" key="1">
    <source>
        <dbReference type="EMBL" id="SDK44511.1"/>
    </source>
</evidence>
<keyword evidence="2" id="KW-1185">Reference proteome</keyword>
<organism evidence="1 2">
    <name type="scientific">Sediminibacillus albus</name>
    <dbReference type="NCBI Taxonomy" id="407036"/>
    <lineage>
        <taxon>Bacteria</taxon>
        <taxon>Bacillati</taxon>
        <taxon>Bacillota</taxon>
        <taxon>Bacilli</taxon>
        <taxon>Bacillales</taxon>
        <taxon>Bacillaceae</taxon>
        <taxon>Sediminibacillus</taxon>
    </lineage>
</organism>
<dbReference type="Proteomes" id="UP000198694">
    <property type="component" value="Unassembled WGS sequence"/>
</dbReference>
<evidence type="ECO:0000313" key="2">
    <source>
        <dbReference type="Proteomes" id="UP000198694"/>
    </source>
</evidence>
<accession>A0A1G9BYJ2</accession>
<dbReference type="EMBL" id="FNFL01000006">
    <property type="protein sequence ID" value="SDK44511.1"/>
    <property type="molecule type" value="Genomic_DNA"/>
</dbReference>